<evidence type="ECO:0000256" key="1">
    <source>
        <dbReference type="SAM" id="MobiDB-lite"/>
    </source>
</evidence>
<keyword evidence="6" id="KW-1185">Reference proteome</keyword>
<dbReference type="InterPro" id="IPR048665">
    <property type="entry name" value="InhA-like_VEG"/>
</dbReference>
<feature type="chain" id="PRO_5019492650" evidence="2">
    <location>
        <begin position="21"/>
        <end position="740"/>
    </location>
</feature>
<dbReference type="EMBL" id="QZCH01000011">
    <property type="protein sequence ID" value="RJG47735.1"/>
    <property type="molecule type" value="Genomic_DNA"/>
</dbReference>
<proteinExistence type="predicted"/>
<gene>
    <name evidence="5" type="ORF">D1Z90_10045</name>
</gene>
<keyword evidence="5" id="KW-0482">Metalloprotease</keyword>
<keyword evidence="5" id="KW-0378">Hydrolase</keyword>
<feature type="compositionally biased region" description="Basic residues" evidence="1">
    <location>
        <begin position="23"/>
        <end position="32"/>
    </location>
</feature>
<comment type="caution">
    <text evidence="5">The sequence shown here is derived from an EMBL/GenBank/DDBJ whole genome shotgun (WGS) entry which is preliminary data.</text>
</comment>
<reference evidence="5 6" key="1">
    <citation type="submission" date="2018-09" db="EMBL/GenBank/DDBJ databases">
        <authorList>
            <person name="Wang F."/>
        </authorList>
    </citation>
    <scope>NUCLEOTIDE SEQUENCE [LARGE SCALE GENOMIC DNA]</scope>
    <source>
        <strain evidence="5 6">PLHSC7-2</strain>
    </source>
</reference>
<dbReference type="InterPro" id="IPR012300">
    <property type="entry name" value="Pept_M6_InhA"/>
</dbReference>
<keyword evidence="2" id="KW-0732">Signal</keyword>
<sequence>MFKSLALSFLALSVSTAVYAHGNHHQPKHAKNLSKSSQQQGPASQVSAIEGKKKSIIRQKLINANINSTVPLMLAQPEQAQIETVTRQDHILAILIEFPDNKASDIQPTDTINYYAGFPSEHYQEMLFAKDTYSGPNGEPLISVRNYLNQQSGGSYDIQGNVFGWYQAKHPMAYYGANDERGDDVAPRELVLEALSQAVNHPSFDMAYYDQLDPYDLDGDGNFEESDGVIDYVSIYHAAIDEAAGGPADAIWSHRWAVDNFAPVELKPGVSAFFYTIQPVDAAAGVVAHEFGHDLGLPDEYDVDYSSDEQGVPGSTVGNWSIMAEGGYSGFISGTQPTGYSPFARQFLQSTLGGNWLKGVNLHLDQLDHTGMDVTLSAAALQKAGNQVVRIDLPEKQIEGVQPFGETSFISPNQNNTWRYLGAPLDLTGATASATVKLKLNIDITDAQSQVFATAYFQGEFYRLPIQLAGESYQLVDFSTQGWVDAEVDLSGYKGEYVDLYIEYKNYGADEGKGVGIDNFSLSIDGQQLAYIESESYVDHTFFLDGFKVSTGVESYDHYYLLEWRAHTGVDEALKYTSVGEYAPGLVIWYVDTSYLDVYMRGDNSTGNHPGEGWLSVVDANRDPIQYNEDVYDANSNEYLYSFSGVANSATQVKDAAFNTQPHIADATNYEWQPSPEIYVKGTFGDTHSNFNSQFADWDDYSNYVRPATGTKLPHHGLVINVADQTDDGLNATINIKKMW</sequence>
<dbReference type="PANTHER" id="PTHR41775:SF1">
    <property type="entry name" value="PEPTIDASE M6-LIKE DOMAIN-CONTAINING PROTEIN"/>
    <property type="match status" value="1"/>
</dbReference>
<dbReference type="OrthoDB" id="275270at2"/>
<dbReference type="RefSeq" id="WP_119910619.1">
    <property type="nucleotide sequence ID" value="NZ_QZCH01000011.1"/>
</dbReference>
<dbReference type="AlphaFoldDB" id="A0A418YF26"/>
<evidence type="ECO:0000313" key="5">
    <source>
        <dbReference type="EMBL" id="RJG47735.1"/>
    </source>
</evidence>
<dbReference type="Pfam" id="PF05547">
    <property type="entry name" value="Peptidase_M6"/>
    <property type="match status" value="1"/>
</dbReference>
<evidence type="ECO:0000256" key="2">
    <source>
        <dbReference type="SAM" id="SignalP"/>
    </source>
</evidence>
<protein>
    <submittedName>
        <fullName evidence="5">M6 family metalloprotease domain-containing protein</fullName>
    </submittedName>
</protein>
<dbReference type="GO" id="GO:0006508">
    <property type="term" value="P:proteolysis"/>
    <property type="evidence" value="ECO:0007669"/>
    <property type="project" value="UniProtKB-KW"/>
</dbReference>
<feature type="compositionally biased region" description="Polar residues" evidence="1">
    <location>
        <begin position="33"/>
        <end position="47"/>
    </location>
</feature>
<name>A0A418YF26_9GAMM</name>
<keyword evidence="5" id="KW-0645">Protease</keyword>
<dbReference type="InterPro" id="IPR008757">
    <property type="entry name" value="Peptidase_M6-like_domain"/>
</dbReference>
<dbReference type="PIRSF" id="PIRSF007519">
    <property type="entry name" value="Protease_InhA"/>
    <property type="match status" value="1"/>
</dbReference>
<dbReference type="Proteomes" id="UP000283255">
    <property type="component" value="Unassembled WGS sequence"/>
</dbReference>
<evidence type="ECO:0000259" key="3">
    <source>
        <dbReference type="Pfam" id="PF05547"/>
    </source>
</evidence>
<feature type="domain" description="Peptidase M6-like" evidence="3">
    <location>
        <begin position="82"/>
        <end position="357"/>
    </location>
</feature>
<dbReference type="PANTHER" id="PTHR41775">
    <property type="entry name" value="SECRETED PROTEIN-RELATED"/>
    <property type="match status" value="1"/>
</dbReference>
<dbReference type="GO" id="GO:0008237">
    <property type="term" value="F:metallopeptidase activity"/>
    <property type="evidence" value="ECO:0007669"/>
    <property type="project" value="UniProtKB-KW"/>
</dbReference>
<reference evidence="5 6" key="2">
    <citation type="submission" date="2019-01" db="EMBL/GenBank/DDBJ databases">
        <title>Motilimonas pumilus sp. nov., isolated from the gut of sea cucumber (Apostichopus japonicus).</title>
        <authorList>
            <person name="Wang F.-Q."/>
            <person name="Ren L.-H."/>
            <person name="Lin Y.-W."/>
            <person name="Sun G.-H."/>
            <person name="Du Z.-J."/>
            <person name="Zhao J.-X."/>
            <person name="Liu X.-J."/>
            <person name="Liu L.-J."/>
        </authorList>
    </citation>
    <scope>NUCLEOTIDE SEQUENCE [LARGE SCALE GENOMIC DNA]</scope>
    <source>
        <strain evidence="5 6">PLHSC7-2</strain>
    </source>
</reference>
<feature type="region of interest" description="Disordered" evidence="1">
    <location>
        <begin position="23"/>
        <end position="49"/>
    </location>
</feature>
<organism evidence="5 6">
    <name type="scientific">Motilimonas pumila</name>
    <dbReference type="NCBI Taxonomy" id="2303987"/>
    <lineage>
        <taxon>Bacteria</taxon>
        <taxon>Pseudomonadati</taxon>
        <taxon>Pseudomonadota</taxon>
        <taxon>Gammaproteobacteria</taxon>
        <taxon>Alteromonadales</taxon>
        <taxon>Alteromonadales genera incertae sedis</taxon>
        <taxon>Motilimonas</taxon>
    </lineage>
</organism>
<dbReference type="Pfam" id="PF20774">
    <property type="entry name" value="InhA-like_VEG"/>
    <property type="match status" value="1"/>
</dbReference>
<evidence type="ECO:0000313" key="6">
    <source>
        <dbReference type="Proteomes" id="UP000283255"/>
    </source>
</evidence>
<evidence type="ECO:0000259" key="4">
    <source>
        <dbReference type="Pfam" id="PF20774"/>
    </source>
</evidence>
<feature type="signal peptide" evidence="2">
    <location>
        <begin position="1"/>
        <end position="20"/>
    </location>
</feature>
<accession>A0A418YF26</accession>
<dbReference type="NCBIfam" id="TIGR03296">
    <property type="entry name" value="M6dom_TIGR03296"/>
    <property type="match status" value="1"/>
</dbReference>
<feature type="domain" description="Immune inhibitor A-like metallopeptidase VEG" evidence="4">
    <location>
        <begin position="554"/>
        <end position="732"/>
    </location>
</feature>
<dbReference type="Pfam" id="PF20773">
    <property type="entry name" value="InhA-like_MAM"/>
    <property type="match status" value="1"/>
</dbReference>
<dbReference type="SUPFAM" id="SSF55486">
    <property type="entry name" value="Metalloproteases ('zincins'), catalytic domain"/>
    <property type="match status" value="1"/>
</dbReference>